<reference evidence="1" key="2">
    <citation type="submission" date="2021-12" db="EMBL/GenBank/DDBJ databases">
        <title>Resequencing data analysis of finger millet.</title>
        <authorList>
            <person name="Hatakeyama M."/>
            <person name="Aluri S."/>
            <person name="Balachadran M.T."/>
            <person name="Sivarajan S.R."/>
            <person name="Poveda L."/>
            <person name="Shimizu-Inatsugi R."/>
            <person name="Schlapbach R."/>
            <person name="Sreeman S.M."/>
            <person name="Shimizu K.K."/>
        </authorList>
    </citation>
    <scope>NUCLEOTIDE SEQUENCE</scope>
</reference>
<dbReference type="Gene3D" id="3.30.1490.20">
    <property type="entry name" value="ATP-grasp fold, A domain"/>
    <property type="match status" value="1"/>
</dbReference>
<dbReference type="PANTHER" id="PTHR47453:SF1">
    <property type="entry name" value="PHOSPHOGLUCAN, WATER DIKINASE, CHLOROPLASTIC"/>
    <property type="match status" value="1"/>
</dbReference>
<reference evidence="1" key="1">
    <citation type="journal article" date="2018" name="DNA Res.">
        <title>Multiple hybrid de novo genome assembly of finger millet, an orphan allotetraploid crop.</title>
        <authorList>
            <person name="Hatakeyama M."/>
            <person name="Aluri S."/>
            <person name="Balachadran M.T."/>
            <person name="Sivarajan S.R."/>
            <person name="Patrignani A."/>
            <person name="Gruter S."/>
            <person name="Poveda L."/>
            <person name="Shimizu-Inatsugi R."/>
            <person name="Baeten J."/>
            <person name="Francoijs K.J."/>
            <person name="Nataraja K.N."/>
            <person name="Reddy Y.A.N."/>
            <person name="Phadnis S."/>
            <person name="Ravikumar R.L."/>
            <person name="Schlapbach R."/>
            <person name="Sreeman S.M."/>
            <person name="Shimizu K.K."/>
        </authorList>
    </citation>
    <scope>NUCLEOTIDE SEQUENCE</scope>
</reference>
<evidence type="ECO:0000313" key="2">
    <source>
        <dbReference type="Proteomes" id="UP001054889"/>
    </source>
</evidence>
<keyword evidence="2" id="KW-1185">Reference proteome</keyword>
<organism evidence="1 2">
    <name type="scientific">Eleusine coracana subsp. coracana</name>
    <dbReference type="NCBI Taxonomy" id="191504"/>
    <lineage>
        <taxon>Eukaryota</taxon>
        <taxon>Viridiplantae</taxon>
        <taxon>Streptophyta</taxon>
        <taxon>Embryophyta</taxon>
        <taxon>Tracheophyta</taxon>
        <taxon>Spermatophyta</taxon>
        <taxon>Magnoliopsida</taxon>
        <taxon>Liliopsida</taxon>
        <taxon>Poales</taxon>
        <taxon>Poaceae</taxon>
        <taxon>PACMAD clade</taxon>
        <taxon>Chloridoideae</taxon>
        <taxon>Cynodonteae</taxon>
        <taxon>Eleusininae</taxon>
        <taxon>Eleusine</taxon>
    </lineage>
</organism>
<dbReference type="GO" id="GO:0005524">
    <property type="term" value="F:ATP binding"/>
    <property type="evidence" value="ECO:0007669"/>
    <property type="project" value="InterPro"/>
</dbReference>
<sequence length="125" mass="12729">MPLQLKSYTSGVNGMSGVLELSEASVESSGAKAAACGTLSVLASLSNKVYSDQGIPAAFGVPAGAVIPFGSMEDALKNSGSLDSYTSLLESIETAKIENSELDSLSSELQSLVSLLAPSEKQLSP</sequence>
<comment type="caution">
    <text evidence="1">The sequence shown here is derived from an EMBL/GenBank/DDBJ whole genome shotgun (WGS) entry which is preliminary data.</text>
</comment>
<accession>A0AAV5DQB4</accession>
<name>A0AAV5DQB4_ELECO</name>
<protein>
    <submittedName>
        <fullName evidence="1">Uncharacterized protein</fullName>
    </submittedName>
</protein>
<dbReference type="AlphaFoldDB" id="A0AAV5DQB4"/>
<dbReference type="Proteomes" id="UP001054889">
    <property type="component" value="Unassembled WGS sequence"/>
</dbReference>
<dbReference type="InterPro" id="IPR013815">
    <property type="entry name" value="ATP_grasp_subdomain_1"/>
</dbReference>
<proteinExistence type="predicted"/>
<dbReference type="EMBL" id="BQKI01000026">
    <property type="protein sequence ID" value="GJN12849.1"/>
    <property type="molecule type" value="Genomic_DNA"/>
</dbReference>
<evidence type="ECO:0000313" key="1">
    <source>
        <dbReference type="EMBL" id="GJN12849.1"/>
    </source>
</evidence>
<dbReference type="PANTHER" id="PTHR47453">
    <property type="entry name" value="PHOSPHOGLUCAN, WATER DIKINASE, CHLOROPLASTIC"/>
    <property type="match status" value="1"/>
</dbReference>
<gene>
    <name evidence="1" type="primary">ga31163</name>
    <name evidence="1" type="ORF">PR202_ga31163</name>
</gene>